<dbReference type="SUPFAM" id="SSF55486">
    <property type="entry name" value="Metalloproteases ('zincins'), catalytic domain"/>
    <property type="match status" value="1"/>
</dbReference>
<sequence>MEGAGWILLTVMSSIALVEGGYPWPTPDWHKFYKKTTTSVAPNNTSGRSPSGVLAEREMCASEACKLAGEKIVAAINQSADPCHDFFNYACGNWIAARVIPDNETEVSKFKDLIEKMKLVVQGMLDEEKSSMFQSEVKIKSIYKQCKNQEEIEELGAKPLLTLLDEELGGWPILDPNWNASNFDLFSALTKVRINGDEPFFSISVDQDLGLPAENVIFVTEPDSFATKDVLQSEAGKMLTESYLTYLFNATSILLREIGDQRDVTAVAADLTDIMELGRFISLSGQTAVQKRDLSELKNKTTLGANQAATFTRSAFFRRFSDFLRGTFQPVGLADHITSQSPIVLRYTPFFDRMDEKLLELETLNDAGKRRLANYIGWRVITGNIQYLSKNYRDTFEEHQQRIQGQKVKKEKTAAERCATDVGGALPLALSAIYVRDHVPADLKAKASMMVNDIKLGFRELLVDAEWMDNTTFLAAEKKLNSMLSFVAYPDVLVKNISAIDAEYENASVGATYFATLQELSKAKNFKNLKKLVKKNVRDDPIEDALDITGVNAYNMVFKNFIVVLAAILQSPFYETNNPEYLNYGGIGFVIGHETTHGFDDQGASFDEEGLMRSWWTQSTTLSYDIRKKTFVDQYNAYNKSMGHVNGELTLGENIADNGGLKAAYRAYFNYFQKRLSKPELLLPGFPKATNEQLFFLSAGQVWCGTKRPEAQRLSL</sequence>
<dbReference type="InterPro" id="IPR008753">
    <property type="entry name" value="Peptidase_M13_N"/>
</dbReference>
<dbReference type="PRINTS" id="PR00786">
    <property type="entry name" value="NEPRILYSIN"/>
</dbReference>
<evidence type="ECO:0000256" key="7">
    <source>
        <dbReference type="ARBA" id="ARBA00023049"/>
    </source>
</evidence>
<evidence type="ECO:0000256" key="6">
    <source>
        <dbReference type="ARBA" id="ARBA00022833"/>
    </source>
</evidence>
<keyword evidence="12" id="KW-1185">Reference proteome</keyword>
<evidence type="ECO:0000259" key="9">
    <source>
        <dbReference type="Pfam" id="PF01431"/>
    </source>
</evidence>
<reference evidence="12" key="1">
    <citation type="submission" date="2017-01" db="EMBL/GenBank/DDBJ databases">
        <title>Comparative genomics of anhydrobiosis in the tardigrade Hypsibius dujardini.</title>
        <authorList>
            <person name="Yoshida Y."/>
            <person name="Koutsovoulos G."/>
            <person name="Laetsch D."/>
            <person name="Stevens L."/>
            <person name="Kumar S."/>
            <person name="Horikawa D."/>
            <person name="Ishino K."/>
            <person name="Komine S."/>
            <person name="Tomita M."/>
            <person name="Blaxter M."/>
            <person name="Arakawa K."/>
        </authorList>
    </citation>
    <scope>NUCLEOTIDE SEQUENCE [LARGE SCALE GENOMIC DNA]</scope>
    <source>
        <strain evidence="12">Z151</strain>
    </source>
</reference>
<dbReference type="Pfam" id="PF05649">
    <property type="entry name" value="Peptidase_M13_N"/>
    <property type="match status" value="1"/>
</dbReference>
<feature type="domain" description="Peptidase M13 C-terminal" evidence="9">
    <location>
        <begin position="552"/>
        <end position="712"/>
    </location>
</feature>
<comment type="caution">
    <text evidence="11">The sequence shown here is derived from an EMBL/GenBank/DDBJ whole genome shotgun (WGS) entry which is preliminary data.</text>
</comment>
<name>A0A9X6RK37_HYPEX</name>
<organism evidence="11 12">
    <name type="scientific">Hypsibius exemplaris</name>
    <name type="common">Freshwater tardigrade</name>
    <dbReference type="NCBI Taxonomy" id="2072580"/>
    <lineage>
        <taxon>Eukaryota</taxon>
        <taxon>Metazoa</taxon>
        <taxon>Ecdysozoa</taxon>
        <taxon>Tardigrada</taxon>
        <taxon>Eutardigrada</taxon>
        <taxon>Parachela</taxon>
        <taxon>Hypsibioidea</taxon>
        <taxon>Hypsibiidae</taxon>
        <taxon>Hypsibius</taxon>
    </lineage>
</organism>
<dbReference type="PANTHER" id="PTHR11733">
    <property type="entry name" value="ZINC METALLOPROTEASE FAMILY M13 NEPRILYSIN-RELATED"/>
    <property type="match status" value="1"/>
</dbReference>
<keyword evidence="8" id="KW-0732">Signal</keyword>
<keyword evidence="4" id="KW-0479">Metal-binding</keyword>
<dbReference type="GO" id="GO:0005886">
    <property type="term" value="C:plasma membrane"/>
    <property type="evidence" value="ECO:0007669"/>
    <property type="project" value="TreeGrafter"/>
</dbReference>
<dbReference type="CDD" id="cd08662">
    <property type="entry name" value="M13"/>
    <property type="match status" value="1"/>
</dbReference>
<evidence type="ECO:0000256" key="4">
    <source>
        <dbReference type="ARBA" id="ARBA00022723"/>
    </source>
</evidence>
<dbReference type="EMBL" id="MTYJ01000197">
    <property type="protein sequence ID" value="OWA50600.1"/>
    <property type="molecule type" value="Genomic_DNA"/>
</dbReference>
<dbReference type="GO" id="GO:0016485">
    <property type="term" value="P:protein processing"/>
    <property type="evidence" value="ECO:0007669"/>
    <property type="project" value="TreeGrafter"/>
</dbReference>
<evidence type="ECO:0000256" key="2">
    <source>
        <dbReference type="ARBA" id="ARBA00007357"/>
    </source>
</evidence>
<dbReference type="Gene3D" id="1.10.1380.10">
    <property type="entry name" value="Neutral endopeptidase , domain2"/>
    <property type="match status" value="1"/>
</dbReference>
<dbReference type="InterPro" id="IPR018497">
    <property type="entry name" value="Peptidase_M13_C"/>
</dbReference>
<dbReference type="PANTHER" id="PTHR11733:SF167">
    <property type="entry name" value="FI17812P1-RELATED"/>
    <property type="match status" value="1"/>
</dbReference>
<dbReference type="InterPro" id="IPR024079">
    <property type="entry name" value="MetalloPept_cat_dom_sf"/>
</dbReference>
<evidence type="ECO:0000313" key="12">
    <source>
        <dbReference type="Proteomes" id="UP000192578"/>
    </source>
</evidence>
<keyword evidence="5" id="KW-0378">Hydrolase</keyword>
<evidence type="ECO:0000256" key="8">
    <source>
        <dbReference type="SAM" id="SignalP"/>
    </source>
</evidence>
<evidence type="ECO:0000256" key="1">
    <source>
        <dbReference type="ARBA" id="ARBA00001947"/>
    </source>
</evidence>
<feature type="signal peptide" evidence="8">
    <location>
        <begin position="1"/>
        <end position="20"/>
    </location>
</feature>
<keyword evidence="6" id="KW-0862">Zinc</keyword>
<comment type="similarity">
    <text evidence="2">Belongs to the peptidase M13 family.</text>
</comment>
<protein>
    <submittedName>
        <fullName evidence="11">Endothelin-converting enzyme 1</fullName>
    </submittedName>
</protein>
<dbReference type="InterPro" id="IPR000718">
    <property type="entry name" value="Peptidase_M13"/>
</dbReference>
<dbReference type="OrthoDB" id="6475849at2759"/>
<dbReference type="GO" id="GO:0046872">
    <property type="term" value="F:metal ion binding"/>
    <property type="evidence" value="ECO:0007669"/>
    <property type="project" value="UniProtKB-KW"/>
</dbReference>
<dbReference type="Proteomes" id="UP000192578">
    <property type="component" value="Unassembled WGS sequence"/>
</dbReference>
<dbReference type="Pfam" id="PF01431">
    <property type="entry name" value="Peptidase_M13"/>
    <property type="match status" value="1"/>
</dbReference>
<evidence type="ECO:0000259" key="10">
    <source>
        <dbReference type="Pfam" id="PF05649"/>
    </source>
</evidence>
<evidence type="ECO:0000313" key="11">
    <source>
        <dbReference type="EMBL" id="OWA50600.1"/>
    </source>
</evidence>
<keyword evidence="3" id="KW-0645">Protease</keyword>
<evidence type="ECO:0000256" key="5">
    <source>
        <dbReference type="ARBA" id="ARBA00022801"/>
    </source>
</evidence>
<feature type="domain" description="Peptidase M13 N-terminal" evidence="10">
    <location>
        <begin position="82"/>
        <end position="490"/>
    </location>
</feature>
<dbReference type="PROSITE" id="PS51885">
    <property type="entry name" value="NEPRILYSIN"/>
    <property type="match status" value="1"/>
</dbReference>
<gene>
    <name evidence="11" type="ORF">BV898_15111</name>
</gene>
<proteinExistence type="inferred from homology"/>
<evidence type="ECO:0000256" key="3">
    <source>
        <dbReference type="ARBA" id="ARBA00022670"/>
    </source>
</evidence>
<comment type="cofactor">
    <cofactor evidence="1">
        <name>Zn(2+)</name>
        <dbReference type="ChEBI" id="CHEBI:29105"/>
    </cofactor>
</comment>
<keyword evidence="7" id="KW-0482">Metalloprotease</keyword>
<dbReference type="InterPro" id="IPR042089">
    <property type="entry name" value="Peptidase_M13_dom_2"/>
</dbReference>
<accession>A0A9X6RK37</accession>
<dbReference type="Gene3D" id="3.40.390.10">
    <property type="entry name" value="Collagenase (Catalytic Domain)"/>
    <property type="match status" value="1"/>
</dbReference>
<dbReference type="GO" id="GO:0004222">
    <property type="term" value="F:metalloendopeptidase activity"/>
    <property type="evidence" value="ECO:0007669"/>
    <property type="project" value="InterPro"/>
</dbReference>
<feature type="chain" id="PRO_5040978758" evidence="8">
    <location>
        <begin position="21"/>
        <end position="716"/>
    </location>
</feature>
<dbReference type="AlphaFoldDB" id="A0A9X6RK37"/>